<dbReference type="GO" id="GO:0015768">
    <property type="term" value="P:maltose transport"/>
    <property type="evidence" value="ECO:0007669"/>
    <property type="project" value="TreeGrafter"/>
</dbReference>
<evidence type="ECO:0000256" key="2">
    <source>
        <dbReference type="ARBA" id="ARBA00022448"/>
    </source>
</evidence>
<keyword evidence="9" id="KW-1185">Reference proteome</keyword>
<evidence type="ECO:0000256" key="4">
    <source>
        <dbReference type="ARBA" id="ARBA00023015"/>
    </source>
</evidence>
<dbReference type="InterPro" id="IPR006059">
    <property type="entry name" value="SBP"/>
</dbReference>
<keyword evidence="4" id="KW-0805">Transcription regulation</keyword>
<dbReference type="InterPro" id="IPR000524">
    <property type="entry name" value="Tscrpt_reg_HTH_GntR"/>
</dbReference>
<dbReference type="SUPFAM" id="SSF46785">
    <property type="entry name" value="Winged helix' DNA-binding domain"/>
    <property type="match status" value="1"/>
</dbReference>
<dbReference type="GO" id="GO:1901982">
    <property type="term" value="F:maltose binding"/>
    <property type="evidence" value="ECO:0007669"/>
    <property type="project" value="TreeGrafter"/>
</dbReference>
<dbReference type="PROSITE" id="PS50949">
    <property type="entry name" value="HTH_GNTR"/>
    <property type="match status" value="1"/>
</dbReference>
<sequence>MKDTDKPSRKSFDARLKRMVDRLRADIRNGTYAPGDYLPSEKALTEQFQLSNKSVRKGLETLIGEGLIVKLDRVGSRVTDSAPGASITLTLGYTSSIERDIALSSLLDDFHELHPSIRVKPLQVKSVSNYLSAVKEYMDNGLVDVFTLNNLDYQSVLDKGDLKRLQRLDTDPQLYRFAQEAFLYEGEPYARPLVFSPIILGYNRAHFRNSGVPEPDGSWTWEDAMRHAAALTEPGQRHGLYFYLLSDNRWPAFLLQSGDRFEANAGNDFRLADSRLLASIRLCKRIISDPGIFPNYMSENSDDVNELFKQGKVSMIMTNYMTINDFKDTDLEYDISPLPFMYEPRALLNVIGVAVSASSKQLDAARLLADYLASARAQRIVRERTLSLPAHKETAEGPSDPDDGMNRPSRYYLFREIMASYRLHRELNLNSSAFNGLRRLLKNYWSGLIDEEELCRQASTLPRSPDRGGSKPAIVSD</sequence>
<dbReference type="Gene3D" id="1.10.10.10">
    <property type="entry name" value="Winged helix-like DNA-binding domain superfamily/Winged helix DNA-binding domain"/>
    <property type="match status" value="1"/>
</dbReference>
<keyword evidence="3" id="KW-0732">Signal</keyword>
<accession>A0A5C4SYH7</accession>
<dbReference type="Pfam" id="PF00392">
    <property type="entry name" value="GntR"/>
    <property type="match status" value="1"/>
</dbReference>
<dbReference type="GO" id="GO:0055052">
    <property type="term" value="C:ATP-binding cassette (ABC) transporter complex, substrate-binding subunit-containing"/>
    <property type="evidence" value="ECO:0007669"/>
    <property type="project" value="TreeGrafter"/>
</dbReference>
<reference evidence="8 9" key="1">
    <citation type="submission" date="2019-05" db="EMBL/GenBank/DDBJ databases">
        <title>We sequenced the genome of Paenibacillus hemerocallicola KCTC 33185 for further insight into its adaptation and study the phylogeny of Paenibacillus.</title>
        <authorList>
            <person name="Narsing Rao M.P."/>
        </authorList>
    </citation>
    <scope>NUCLEOTIDE SEQUENCE [LARGE SCALE GENOMIC DNA]</scope>
    <source>
        <strain evidence="8 9">KCTC 33185</strain>
    </source>
</reference>
<dbReference type="SUPFAM" id="SSF53850">
    <property type="entry name" value="Periplasmic binding protein-like II"/>
    <property type="match status" value="1"/>
</dbReference>
<dbReference type="GO" id="GO:0042956">
    <property type="term" value="P:maltodextrin transmembrane transport"/>
    <property type="evidence" value="ECO:0007669"/>
    <property type="project" value="TreeGrafter"/>
</dbReference>
<evidence type="ECO:0000259" key="7">
    <source>
        <dbReference type="PROSITE" id="PS50949"/>
    </source>
</evidence>
<dbReference type="EMBL" id="VDCQ01000097">
    <property type="protein sequence ID" value="TNJ58754.1"/>
    <property type="molecule type" value="Genomic_DNA"/>
</dbReference>
<proteinExistence type="inferred from homology"/>
<dbReference type="AlphaFoldDB" id="A0A5C4SYH7"/>
<dbReference type="Proteomes" id="UP000307943">
    <property type="component" value="Unassembled WGS sequence"/>
</dbReference>
<organism evidence="8 9">
    <name type="scientific">Paenibacillus hemerocallicola</name>
    <dbReference type="NCBI Taxonomy" id="1172614"/>
    <lineage>
        <taxon>Bacteria</taxon>
        <taxon>Bacillati</taxon>
        <taxon>Bacillota</taxon>
        <taxon>Bacilli</taxon>
        <taxon>Bacillales</taxon>
        <taxon>Paenibacillaceae</taxon>
        <taxon>Paenibacillus</taxon>
    </lineage>
</organism>
<dbReference type="SMART" id="SM00345">
    <property type="entry name" value="HTH_GNTR"/>
    <property type="match status" value="1"/>
</dbReference>
<dbReference type="InterPro" id="IPR036388">
    <property type="entry name" value="WH-like_DNA-bd_sf"/>
</dbReference>
<name>A0A5C4SYH7_9BACL</name>
<gene>
    <name evidence="8" type="ORF">FE784_37775</name>
</gene>
<dbReference type="GO" id="GO:0003677">
    <property type="term" value="F:DNA binding"/>
    <property type="evidence" value="ECO:0007669"/>
    <property type="project" value="UniProtKB-KW"/>
</dbReference>
<protein>
    <submittedName>
        <fullName evidence="8">Extracellular solute-binding protein</fullName>
    </submittedName>
</protein>
<feature type="domain" description="HTH gntR-type" evidence="7">
    <location>
        <begin position="13"/>
        <end position="81"/>
    </location>
</feature>
<comment type="caution">
    <text evidence="8">The sequence shown here is derived from an EMBL/GenBank/DDBJ whole genome shotgun (WGS) entry which is preliminary data.</text>
</comment>
<evidence type="ECO:0000256" key="6">
    <source>
        <dbReference type="ARBA" id="ARBA00023163"/>
    </source>
</evidence>
<keyword evidence="2" id="KW-0813">Transport</keyword>
<dbReference type="InterPro" id="IPR036390">
    <property type="entry name" value="WH_DNA-bd_sf"/>
</dbReference>
<dbReference type="PANTHER" id="PTHR30061:SF50">
    <property type="entry name" value="MALTOSE_MALTODEXTRIN-BINDING PERIPLASMIC PROTEIN"/>
    <property type="match status" value="1"/>
</dbReference>
<evidence type="ECO:0000313" key="8">
    <source>
        <dbReference type="EMBL" id="TNJ58754.1"/>
    </source>
</evidence>
<dbReference type="OrthoDB" id="2374506at2"/>
<dbReference type="RefSeq" id="WP_139607459.1">
    <property type="nucleotide sequence ID" value="NZ_VDCQ01000097.1"/>
</dbReference>
<evidence type="ECO:0000256" key="5">
    <source>
        <dbReference type="ARBA" id="ARBA00023125"/>
    </source>
</evidence>
<evidence type="ECO:0000256" key="1">
    <source>
        <dbReference type="ARBA" id="ARBA00008520"/>
    </source>
</evidence>
<dbReference type="PRINTS" id="PR00035">
    <property type="entry name" value="HTHGNTR"/>
</dbReference>
<evidence type="ECO:0000256" key="3">
    <source>
        <dbReference type="ARBA" id="ARBA00022729"/>
    </source>
</evidence>
<comment type="similarity">
    <text evidence="1">Belongs to the bacterial solute-binding protein 1 family.</text>
</comment>
<dbReference type="CDD" id="cd07377">
    <property type="entry name" value="WHTH_GntR"/>
    <property type="match status" value="1"/>
</dbReference>
<keyword evidence="5" id="KW-0238">DNA-binding</keyword>
<dbReference type="Gene3D" id="3.40.190.10">
    <property type="entry name" value="Periplasmic binding protein-like II"/>
    <property type="match status" value="1"/>
</dbReference>
<evidence type="ECO:0000313" key="9">
    <source>
        <dbReference type="Proteomes" id="UP000307943"/>
    </source>
</evidence>
<dbReference type="GO" id="GO:0003700">
    <property type="term" value="F:DNA-binding transcription factor activity"/>
    <property type="evidence" value="ECO:0007669"/>
    <property type="project" value="InterPro"/>
</dbReference>
<dbReference type="PANTHER" id="PTHR30061">
    <property type="entry name" value="MALTOSE-BINDING PERIPLASMIC PROTEIN"/>
    <property type="match status" value="1"/>
</dbReference>
<dbReference type="Pfam" id="PF13416">
    <property type="entry name" value="SBP_bac_8"/>
    <property type="match status" value="1"/>
</dbReference>
<keyword evidence="6" id="KW-0804">Transcription</keyword>